<evidence type="ECO:0000256" key="6">
    <source>
        <dbReference type="ARBA" id="ARBA00022679"/>
    </source>
</evidence>
<comment type="catalytic activity">
    <reaction evidence="8">
        <text>4 porphobilinogen + H2O = hydroxymethylbilane + 4 NH4(+)</text>
        <dbReference type="Rhea" id="RHEA:13185"/>
        <dbReference type="ChEBI" id="CHEBI:15377"/>
        <dbReference type="ChEBI" id="CHEBI:28938"/>
        <dbReference type="ChEBI" id="CHEBI:57845"/>
        <dbReference type="ChEBI" id="CHEBI:58126"/>
        <dbReference type="EC" id="2.5.1.61"/>
    </reaction>
</comment>
<feature type="domain" description="Porphobilinogen deaminase C-terminal" evidence="11">
    <location>
        <begin position="225"/>
        <end position="291"/>
    </location>
</feature>
<dbReference type="PRINTS" id="PR00151">
    <property type="entry name" value="PORPHBDMNASE"/>
</dbReference>
<dbReference type="InterPro" id="IPR000860">
    <property type="entry name" value="HemC"/>
</dbReference>
<evidence type="ECO:0000256" key="3">
    <source>
        <dbReference type="ARBA" id="ARBA00005638"/>
    </source>
</evidence>
<comment type="cofactor">
    <cofactor evidence="1">
        <name>dipyrromethane</name>
        <dbReference type="ChEBI" id="CHEBI:60342"/>
    </cofactor>
</comment>
<dbReference type="eggNOG" id="COG0181">
    <property type="taxonomic scope" value="Bacteria"/>
</dbReference>
<dbReference type="PROSITE" id="PS00533">
    <property type="entry name" value="PORPHOBILINOGEN_DEAM"/>
    <property type="match status" value="1"/>
</dbReference>
<evidence type="ECO:0000256" key="5">
    <source>
        <dbReference type="ARBA" id="ARBA00012655"/>
    </source>
</evidence>
<gene>
    <name evidence="12" type="ORF">FC83_GL000831</name>
</gene>
<dbReference type="AlphaFoldDB" id="A0A0R1Y9M1"/>
<dbReference type="InterPro" id="IPR022419">
    <property type="entry name" value="Porphobilin_deaminase_cofac_BS"/>
</dbReference>
<dbReference type="Pfam" id="PF03900">
    <property type="entry name" value="Porphobil_deamC"/>
    <property type="match status" value="1"/>
</dbReference>
<dbReference type="InterPro" id="IPR022417">
    <property type="entry name" value="Porphobilin_deaminase_N"/>
</dbReference>
<dbReference type="GO" id="GO:0004418">
    <property type="term" value="F:hydroxymethylbilane synthase activity"/>
    <property type="evidence" value="ECO:0007669"/>
    <property type="project" value="UniProtKB-UniRule"/>
</dbReference>
<keyword evidence="7" id="KW-0627">Porphyrin biosynthesis</keyword>
<dbReference type="Pfam" id="PF01379">
    <property type="entry name" value="Porphobil_deam"/>
    <property type="match status" value="1"/>
</dbReference>
<evidence type="ECO:0000256" key="9">
    <source>
        <dbReference type="NCBIfam" id="TIGR00212"/>
    </source>
</evidence>
<keyword evidence="6" id="KW-0808">Transferase</keyword>
<feature type="domain" description="Porphobilinogen deaminase N-terminal" evidence="10">
    <location>
        <begin position="2"/>
        <end position="210"/>
    </location>
</feature>
<evidence type="ECO:0000313" key="13">
    <source>
        <dbReference type="Proteomes" id="UP000051236"/>
    </source>
</evidence>
<evidence type="ECO:0000256" key="1">
    <source>
        <dbReference type="ARBA" id="ARBA00001916"/>
    </source>
</evidence>
<dbReference type="PANTHER" id="PTHR11557:SF0">
    <property type="entry name" value="PORPHOBILINOGEN DEAMINASE"/>
    <property type="match status" value="1"/>
</dbReference>
<dbReference type="FunFam" id="3.40.190.10:FF:000005">
    <property type="entry name" value="Porphobilinogen deaminase"/>
    <property type="match status" value="1"/>
</dbReference>
<dbReference type="PANTHER" id="PTHR11557">
    <property type="entry name" value="PORPHOBILINOGEN DEAMINASE"/>
    <property type="match status" value="1"/>
</dbReference>
<organism evidence="12 13">
    <name type="scientific">Agrilactobacillus composti DSM 18527 = JCM 14202</name>
    <dbReference type="NCBI Taxonomy" id="1423734"/>
    <lineage>
        <taxon>Bacteria</taxon>
        <taxon>Bacillati</taxon>
        <taxon>Bacillota</taxon>
        <taxon>Bacilli</taxon>
        <taxon>Lactobacillales</taxon>
        <taxon>Lactobacillaceae</taxon>
        <taxon>Agrilactobacillus</taxon>
    </lineage>
</organism>
<dbReference type="NCBIfam" id="TIGR00212">
    <property type="entry name" value="hemC"/>
    <property type="match status" value="1"/>
</dbReference>
<dbReference type="EC" id="2.5.1.61" evidence="5 9"/>
<dbReference type="STRING" id="1423734.FC83_GL000831"/>
<dbReference type="GO" id="GO:0005737">
    <property type="term" value="C:cytoplasm"/>
    <property type="evidence" value="ECO:0007669"/>
    <property type="project" value="UniProtKB-UniRule"/>
</dbReference>
<evidence type="ECO:0000259" key="11">
    <source>
        <dbReference type="Pfam" id="PF03900"/>
    </source>
</evidence>
<dbReference type="InterPro" id="IPR036803">
    <property type="entry name" value="Porphobilinogen_deaminase_C_sf"/>
</dbReference>
<name>A0A0R1Y9M1_9LACO</name>
<dbReference type="SUPFAM" id="SSF53850">
    <property type="entry name" value="Periplasmic binding protein-like II"/>
    <property type="match status" value="1"/>
</dbReference>
<evidence type="ECO:0000256" key="2">
    <source>
        <dbReference type="ARBA" id="ARBA00002869"/>
    </source>
</evidence>
<protein>
    <recommendedName>
        <fullName evidence="5 9">Hydroxymethylbilane synthase</fullName>
        <ecNumber evidence="5 9">2.5.1.61</ecNumber>
    </recommendedName>
</protein>
<keyword evidence="13" id="KW-1185">Reference proteome</keyword>
<dbReference type="PATRIC" id="fig|1423734.3.peg.840"/>
<dbReference type="CDD" id="cd13647">
    <property type="entry name" value="PBP2_PBGD_2"/>
    <property type="match status" value="1"/>
</dbReference>
<comment type="function">
    <text evidence="2">Tetrapolymerization of the monopyrrole PBG into the hydroxymethylbilane pre-uroporphyrinogen in several discrete steps.</text>
</comment>
<comment type="caution">
    <text evidence="12">The sequence shown here is derived from an EMBL/GenBank/DDBJ whole genome shotgun (WGS) entry which is preliminary data.</text>
</comment>
<dbReference type="GO" id="GO:0006783">
    <property type="term" value="P:heme biosynthetic process"/>
    <property type="evidence" value="ECO:0007669"/>
    <property type="project" value="TreeGrafter"/>
</dbReference>
<evidence type="ECO:0000256" key="8">
    <source>
        <dbReference type="ARBA" id="ARBA00048169"/>
    </source>
</evidence>
<evidence type="ECO:0000259" key="10">
    <source>
        <dbReference type="Pfam" id="PF01379"/>
    </source>
</evidence>
<evidence type="ECO:0000256" key="4">
    <source>
        <dbReference type="ARBA" id="ARBA00011245"/>
    </source>
</evidence>
<dbReference type="SUPFAM" id="SSF54782">
    <property type="entry name" value="Porphobilinogen deaminase (hydroxymethylbilane synthase), C-terminal domain"/>
    <property type="match status" value="1"/>
</dbReference>
<evidence type="ECO:0000256" key="7">
    <source>
        <dbReference type="ARBA" id="ARBA00023244"/>
    </source>
</evidence>
<evidence type="ECO:0000313" key="12">
    <source>
        <dbReference type="EMBL" id="KRM35804.1"/>
    </source>
</evidence>
<dbReference type="Gene3D" id="3.40.190.10">
    <property type="entry name" value="Periplasmic binding protein-like II"/>
    <property type="match status" value="2"/>
</dbReference>
<accession>A0A0R1Y9M1</accession>
<comment type="subunit">
    <text evidence="4">Monomer.</text>
</comment>
<reference evidence="12 13" key="1">
    <citation type="journal article" date="2015" name="Genome Announc.">
        <title>Expanding the biotechnology potential of lactobacilli through comparative genomics of 213 strains and associated genera.</title>
        <authorList>
            <person name="Sun Z."/>
            <person name="Harris H.M."/>
            <person name="McCann A."/>
            <person name="Guo C."/>
            <person name="Argimon S."/>
            <person name="Zhang W."/>
            <person name="Yang X."/>
            <person name="Jeffery I.B."/>
            <person name="Cooney J.C."/>
            <person name="Kagawa T.F."/>
            <person name="Liu W."/>
            <person name="Song Y."/>
            <person name="Salvetti E."/>
            <person name="Wrobel A."/>
            <person name="Rasinkangas P."/>
            <person name="Parkhill J."/>
            <person name="Rea M.C."/>
            <person name="O'Sullivan O."/>
            <person name="Ritari J."/>
            <person name="Douillard F.P."/>
            <person name="Paul Ross R."/>
            <person name="Yang R."/>
            <person name="Briner A.E."/>
            <person name="Felis G.E."/>
            <person name="de Vos W.M."/>
            <person name="Barrangou R."/>
            <person name="Klaenhammer T.R."/>
            <person name="Caufield P.W."/>
            <person name="Cui Y."/>
            <person name="Zhang H."/>
            <person name="O'Toole P.W."/>
        </authorList>
    </citation>
    <scope>NUCLEOTIDE SEQUENCE [LARGE SCALE GENOMIC DNA]</scope>
    <source>
        <strain evidence="12 13">DSM 18527</strain>
    </source>
</reference>
<dbReference type="Proteomes" id="UP000051236">
    <property type="component" value="Unassembled WGS sequence"/>
</dbReference>
<proteinExistence type="inferred from homology"/>
<sequence length="300" mass="32807">MGSRASKLALVQTHEVIQRLQAIDPTLDFEVVPIKTKGDLKPNTALVQLGSNGLFVREVETELLNQQIDFAVHSAKDLPAKLAPGLTIAATPSRALAQDVLVVKDSQLKHWQDLPQGAVIGTGSPRRQTLLHHLRPDFKLKNIRGNVPTRLKKLAMQDFDGIVLAAAGLQRLGLLDQRQLHHFDLPTAQFIPAACQGTLALECATQNQAIVKLLQGINDVKNYQAMRCERAFLKTLEGDCTIPLGCLAEVSDDGQIQARAFLADKFIPARFTYVSGQSADPEKLGTTLAQNAMTQLQKKD</sequence>
<dbReference type="PIRSF" id="PIRSF001438">
    <property type="entry name" value="4pyrrol_synth_OHMeBilane_synth"/>
    <property type="match status" value="1"/>
</dbReference>
<dbReference type="EMBL" id="AZGA01000011">
    <property type="protein sequence ID" value="KRM35804.1"/>
    <property type="molecule type" value="Genomic_DNA"/>
</dbReference>
<dbReference type="InterPro" id="IPR022418">
    <property type="entry name" value="Porphobilinogen_deaminase_C"/>
</dbReference>
<dbReference type="Gene3D" id="3.30.160.40">
    <property type="entry name" value="Porphobilinogen deaminase, C-terminal domain"/>
    <property type="match status" value="1"/>
</dbReference>
<comment type="similarity">
    <text evidence="3">Belongs to the HMBS family.</text>
</comment>